<dbReference type="STRING" id="1071400.LBUCD034_0917"/>
<accession>J9W4P2</accession>
<dbReference type="AlphaFoldDB" id="J9W4P2"/>
<name>J9W4P2_LENBU</name>
<dbReference type="Proteomes" id="UP000007332">
    <property type="component" value="Chromosome"/>
</dbReference>
<evidence type="ECO:0000313" key="1">
    <source>
        <dbReference type="EMBL" id="AFR99964.1"/>
    </source>
</evidence>
<organism evidence="1 2">
    <name type="scientific">Lentilactobacillus buchneri subsp. silagei CD034</name>
    <dbReference type="NCBI Taxonomy" id="1071400"/>
    <lineage>
        <taxon>Bacteria</taxon>
        <taxon>Bacillati</taxon>
        <taxon>Bacillota</taxon>
        <taxon>Bacilli</taxon>
        <taxon>Lactobacillales</taxon>
        <taxon>Lactobacillaceae</taxon>
        <taxon>Lentilactobacillus</taxon>
        <taxon>Lentilactobacillus buchneri subsp. silagei</taxon>
    </lineage>
</organism>
<dbReference type="KEGG" id="lbn:LBUCD034_0917"/>
<dbReference type="EMBL" id="CP003043">
    <property type="protein sequence ID" value="AFR99964.1"/>
    <property type="molecule type" value="Genomic_DNA"/>
</dbReference>
<sequence>MSSSTGMLPLIVSIRTHRGKTMTRHTNCSVSRILKFTTLRADFKIFTSWNVISSGFIKFHIMSPPLME</sequence>
<reference evidence="1 2" key="1">
    <citation type="journal article" date="2012" name="J. Biotechnol.">
        <title>Insights into the completely annotated genome of Lactobacillus buchneri CD034, a strain isolated from stable grass silage.</title>
        <authorList>
            <person name="Heinl S."/>
            <person name="Wibberg D."/>
            <person name="Eikmeyer F."/>
            <person name="Szczepanowski R."/>
            <person name="Blom J."/>
            <person name="Linke B."/>
            <person name="Goesmann A."/>
            <person name="Grabherr R."/>
            <person name="Schwab H."/>
            <person name="Puhler A."/>
            <person name="Schluter A."/>
        </authorList>
    </citation>
    <scope>NUCLEOTIDE SEQUENCE [LARGE SCALE GENOMIC DNA]</scope>
    <source>
        <strain evidence="1 2">CD034</strain>
    </source>
</reference>
<proteinExistence type="predicted"/>
<gene>
    <name evidence="1" type="ORF">LBUCD034_0917</name>
</gene>
<protein>
    <submittedName>
        <fullName evidence="1">Uncharacterized protein</fullName>
    </submittedName>
</protein>
<dbReference type="HOGENOM" id="CLU_2788593_0_0_9"/>
<evidence type="ECO:0000313" key="2">
    <source>
        <dbReference type="Proteomes" id="UP000007332"/>
    </source>
</evidence>
<keyword evidence="2" id="KW-1185">Reference proteome</keyword>